<dbReference type="EMBL" id="JAIWQS010000011">
    <property type="protein sequence ID" value="KAJ8751673.1"/>
    <property type="molecule type" value="Genomic_DNA"/>
</dbReference>
<dbReference type="Pfam" id="PF08662">
    <property type="entry name" value="eIF2A"/>
    <property type="match status" value="1"/>
</dbReference>
<gene>
    <name evidence="7" type="ORF">K2173_025835</name>
</gene>
<evidence type="ECO:0000313" key="7">
    <source>
        <dbReference type="EMBL" id="KAJ8751673.1"/>
    </source>
</evidence>
<dbReference type="InterPro" id="IPR013979">
    <property type="entry name" value="TIF_beta_prop-like"/>
</dbReference>
<dbReference type="AlphaFoldDB" id="A0AAV8SHX6"/>
<dbReference type="SUPFAM" id="SSF82171">
    <property type="entry name" value="DPP6 N-terminal domain-like"/>
    <property type="match status" value="1"/>
</dbReference>
<keyword evidence="2" id="KW-0396">Initiation factor</keyword>
<organism evidence="7 8">
    <name type="scientific">Erythroxylum novogranatense</name>
    <dbReference type="NCBI Taxonomy" id="1862640"/>
    <lineage>
        <taxon>Eukaryota</taxon>
        <taxon>Viridiplantae</taxon>
        <taxon>Streptophyta</taxon>
        <taxon>Embryophyta</taxon>
        <taxon>Tracheophyta</taxon>
        <taxon>Spermatophyta</taxon>
        <taxon>Magnoliopsida</taxon>
        <taxon>eudicotyledons</taxon>
        <taxon>Gunneridae</taxon>
        <taxon>Pentapetalae</taxon>
        <taxon>rosids</taxon>
        <taxon>fabids</taxon>
        <taxon>Malpighiales</taxon>
        <taxon>Erythroxylaceae</taxon>
        <taxon>Erythroxylum</taxon>
    </lineage>
</organism>
<evidence type="ECO:0000259" key="6">
    <source>
        <dbReference type="Pfam" id="PF08662"/>
    </source>
</evidence>
<keyword evidence="4" id="KW-0648">Protein biosynthesis</keyword>
<evidence type="ECO:0000256" key="4">
    <source>
        <dbReference type="ARBA" id="ARBA00022917"/>
    </source>
</evidence>
<dbReference type="PANTHER" id="PTHR14068">
    <property type="entry name" value="EUKARYOTIC TRANSLATION INITIATION FACTOR 3 EIF3 -RELATED"/>
    <property type="match status" value="1"/>
</dbReference>
<keyword evidence="1" id="KW-0963">Cytoplasm</keyword>
<evidence type="ECO:0000256" key="5">
    <source>
        <dbReference type="SAM" id="MobiDB-lite"/>
    </source>
</evidence>
<feature type="compositionally biased region" description="Acidic residues" evidence="5">
    <location>
        <begin position="427"/>
        <end position="436"/>
    </location>
</feature>
<feature type="compositionally biased region" description="Basic and acidic residues" evidence="5">
    <location>
        <begin position="416"/>
        <end position="426"/>
    </location>
</feature>
<dbReference type="GO" id="GO:0031369">
    <property type="term" value="F:translation initiation factor binding"/>
    <property type="evidence" value="ECO:0007669"/>
    <property type="project" value="InterPro"/>
</dbReference>
<evidence type="ECO:0000256" key="1">
    <source>
        <dbReference type="ARBA" id="ARBA00022490"/>
    </source>
</evidence>
<reference evidence="7 8" key="1">
    <citation type="submission" date="2021-09" db="EMBL/GenBank/DDBJ databases">
        <title>Genomic insights and catalytic innovation underlie evolution of tropane alkaloids biosynthesis.</title>
        <authorList>
            <person name="Wang Y.-J."/>
            <person name="Tian T."/>
            <person name="Huang J.-P."/>
            <person name="Huang S.-X."/>
        </authorList>
    </citation>
    <scope>NUCLEOTIDE SEQUENCE [LARGE SCALE GENOMIC DNA]</scope>
    <source>
        <strain evidence="7">KIB-2018</strain>
        <tissue evidence="7">Leaf</tissue>
    </source>
</reference>
<dbReference type="InterPro" id="IPR011400">
    <property type="entry name" value="EIF3B"/>
</dbReference>
<evidence type="ECO:0000256" key="2">
    <source>
        <dbReference type="ARBA" id="ARBA00022540"/>
    </source>
</evidence>
<proteinExistence type="predicted"/>
<comment type="caution">
    <text evidence="7">The sequence shown here is derived from an EMBL/GenBank/DDBJ whole genome shotgun (WGS) entry which is preliminary data.</text>
</comment>
<feature type="region of interest" description="Disordered" evidence="5">
    <location>
        <begin position="416"/>
        <end position="436"/>
    </location>
</feature>
<name>A0AAV8SHX6_9ROSI</name>
<dbReference type="GO" id="GO:0003743">
    <property type="term" value="F:translation initiation factor activity"/>
    <property type="evidence" value="ECO:0007669"/>
    <property type="project" value="UniProtKB-KW"/>
</dbReference>
<dbReference type="PANTHER" id="PTHR14068:SF0">
    <property type="entry name" value="EUKARYOTIC TRANSLATION INITIATION FACTOR 3 SUBUNIT B"/>
    <property type="match status" value="1"/>
</dbReference>
<dbReference type="Proteomes" id="UP001159364">
    <property type="component" value="Linkage Group LG11"/>
</dbReference>
<dbReference type="GO" id="GO:0005852">
    <property type="term" value="C:eukaryotic translation initiation factor 3 complex"/>
    <property type="evidence" value="ECO:0007669"/>
    <property type="project" value="InterPro"/>
</dbReference>
<evidence type="ECO:0000256" key="3">
    <source>
        <dbReference type="ARBA" id="ARBA00022884"/>
    </source>
</evidence>
<keyword evidence="8" id="KW-1185">Reference proteome</keyword>
<feature type="domain" description="Translation initiation factor beta propellor-like" evidence="6">
    <location>
        <begin position="211"/>
        <end position="368"/>
    </location>
</feature>
<keyword evidence="3" id="KW-0694">RNA-binding</keyword>
<protein>
    <recommendedName>
        <fullName evidence="6">Translation initiation factor beta propellor-like domain-containing protein</fullName>
    </recommendedName>
</protein>
<accession>A0AAV8SHX6</accession>
<sequence>MEICLKFRLNFMVEDLVNFWYRIKDNNMGLWNMKLFEKYEKGLRKTESQMISRSVWLLEVYFFTLQVWVRIKAVVIFRNFDKMRIKQLKPDPVYEWTVVWGGATSFDRLMRYAHPQVKLIDFSLGEKYLMTHSNHKSSNPRDANARWGGGMDEKYFAKLGKNIISVYKTETFSLIGKKSLKVENIMDFIWSLSDPIISLFVPELGGGNQPTRKSTHPGFELFRIKERDILIEVLELDNKNDKIVAFPWEPKGQRFAIIHGDSPRSDVSFYSMKTAHNSQQANALFWSPAGHFIVLTGLKGFNGQLEFYNVDELETMAMAEHFMAGNSFVASMHVVTSVTSVHHEMENGFNVWSFNGNLLYRILKNQFFLFLWLPRLPSFLGPEKEEEIHRREKRRALTDEWDKWISKCKRLHEEEKLERQKLRDGDASDEEEEYEAKEIEVEEIVDMSEEVVSFEYAS</sequence>
<dbReference type="GO" id="GO:0003723">
    <property type="term" value="F:RNA binding"/>
    <property type="evidence" value="ECO:0007669"/>
    <property type="project" value="UniProtKB-KW"/>
</dbReference>
<evidence type="ECO:0000313" key="8">
    <source>
        <dbReference type="Proteomes" id="UP001159364"/>
    </source>
</evidence>